<evidence type="ECO:0000256" key="4">
    <source>
        <dbReference type="ARBA" id="ARBA00022692"/>
    </source>
</evidence>
<comment type="subcellular location">
    <subcellularLocation>
        <location evidence="2">Golgi apparatus membrane</location>
        <topology evidence="2">Single-pass type I membrane protein</topology>
    </subcellularLocation>
</comment>
<dbReference type="EMBL" id="MU004240">
    <property type="protein sequence ID" value="KAF2665363.1"/>
    <property type="molecule type" value="Genomic_DNA"/>
</dbReference>
<evidence type="ECO:0000313" key="12">
    <source>
        <dbReference type="Proteomes" id="UP000799302"/>
    </source>
</evidence>
<keyword evidence="4 10" id="KW-0812">Transmembrane</keyword>
<feature type="region of interest" description="Disordered" evidence="9">
    <location>
        <begin position="15"/>
        <end position="42"/>
    </location>
</feature>
<dbReference type="AlphaFoldDB" id="A0A6A6U270"/>
<evidence type="ECO:0000256" key="5">
    <source>
        <dbReference type="ARBA" id="ARBA00022729"/>
    </source>
</evidence>
<dbReference type="PANTHER" id="PTHR13229">
    <property type="entry name" value="PROTEIN KISH-A"/>
    <property type="match status" value="1"/>
</dbReference>
<dbReference type="Proteomes" id="UP000799302">
    <property type="component" value="Unassembled WGS sequence"/>
</dbReference>
<evidence type="ECO:0000256" key="10">
    <source>
        <dbReference type="SAM" id="Phobius"/>
    </source>
</evidence>
<feature type="transmembrane region" description="Helical" evidence="10">
    <location>
        <begin position="100"/>
        <end position="118"/>
    </location>
</feature>
<keyword evidence="12" id="KW-1185">Reference proteome</keyword>
<comment type="function">
    <text evidence="1">Involved in the early part of the secretory pathway.</text>
</comment>
<keyword evidence="7" id="KW-0333">Golgi apparatus</keyword>
<evidence type="ECO:0000256" key="8">
    <source>
        <dbReference type="ARBA" id="ARBA00023136"/>
    </source>
</evidence>
<dbReference type="InterPro" id="IPR009653">
    <property type="entry name" value="Ksh1"/>
</dbReference>
<keyword evidence="5" id="KW-0732">Signal</keyword>
<proteinExistence type="inferred from homology"/>
<dbReference type="OrthoDB" id="10034655at2759"/>
<sequence>MQSQRQRLLLNSISIPLETSPTHQPPKRTIYPPPTKPPHHPSKLTSKMTALFNFQSLLLCILLAICTCAYTHSVFPAIMDRNKDGALGIFWKLARIGERLSPYVSICCIFMAGSMLVGQ</sequence>
<name>A0A6A6U270_9PEZI</name>
<gene>
    <name evidence="11" type="ORF">BT63DRAFT_458935</name>
</gene>
<protein>
    <submittedName>
        <fullName evidence="11">DUF1242-domain-containing protein</fullName>
    </submittedName>
</protein>
<evidence type="ECO:0000256" key="2">
    <source>
        <dbReference type="ARBA" id="ARBA00004614"/>
    </source>
</evidence>
<evidence type="ECO:0000256" key="3">
    <source>
        <dbReference type="ARBA" id="ARBA00008961"/>
    </source>
</evidence>
<evidence type="ECO:0000256" key="9">
    <source>
        <dbReference type="SAM" id="MobiDB-lite"/>
    </source>
</evidence>
<keyword evidence="6 10" id="KW-1133">Transmembrane helix</keyword>
<evidence type="ECO:0000256" key="7">
    <source>
        <dbReference type="ARBA" id="ARBA00023034"/>
    </source>
</evidence>
<organism evidence="11 12">
    <name type="scientific">Microthyrium microscopicum</name>
    <dbReference type="NCBI Taxonomy" id="703497"/>
    <lineage>
        <taxon>Eukaryota</taxon>
        <taxon>Fungi</taxon>
        <taxon>Dikarya</taxon>
        <taxon>Ascomycota</taxon>
        <taxon>Pezizomycotina</taxon>
        <taxon>Dothideomycetes</taxon>
        <taxon>Dothideomycetes incertae sedis</taxon>
        <taxon>Microthyriales</taxon>
        <taxon>Microthyriaceae</taxon>
        <taxon>Microthyrium</taxon>
    </lineage>
</organism>
<evidence type="ECO:0000256" key="6">
    <source>
        <dbReference type="ARBA" id="ARBA00022989"/>
    </source>
</evidence>
<evidence type="ECO:0000313" key="11">
    <source>
        <dbReference type="EMBL" id="KAF2665363.1"/>
    </source>
</evidence>
<dbReference type="Pfam" id="PF06842">
    <property type="entry name" value="DUF1242"/>
    <property type="match status" value="1"/>
</dbReference>
<accession>A0A6A6U270</accession>
<evidence type="ECO:0000256" key="1">
    <source>
        <dbReference type="ARBA" id="ARBA00002154"/>
    </source>
</evidence>
<feature type="transmembrane region" description="Helical" evidence="10">
    <location>
        <begin position="50"/>
        <end position="72"/>
    </location>
</feature>
<dbReference type="GO" id="GO:0000139">
    <property type="term" value="C:Golgi membrane"/>
    <property type="evidence" value="ECO:0007669"/>
    <property type="project" value="UniProtKB-SubCell"/>
</dbReference>
<comment type="similarity">
    <text evidence="3">Belongs to the KISH family.</text>
</comment>
<reference evidence="11" key="1">
    <citation type="journal article" date="2020" name="Stud. Mycol.">
        <title>101 Dothideomycetes genomes: a test case for predicting lifestyles and emergence of pathogens.</title>
        <authorList>
            <person name="Haridas S."/>
            <person name="Albert R."/>
            <person name="Binder M."/>
            <person name="Bloem J."/>
            <person name="Labutti K."/>
            <person name="Salamov A."/>
            <person name="Andreopoulos B."/>
            <person name="Baker S."/>
            <person name="Barry K."/>
            <person name="Bills G."/>
            <person name="Bluhm B."/>
            <person name="Cannon C."/>
            <person name="Castanera R."/>
            <person name="Culley D."/>
            <person name="Daum C."/>
            <person name="Ezra D."/>
            <person name="Gonzalez J."/>
            <person name="Henrissat B."/>
            <person name="Kuo A."/>
            <person name="Liang C."/>
            <person name="Lipzen A."/>
            <person name="Lutzoni F."/>
            <person name="Magnuson J."/>
            <person name="Mondo S."/>
            <person name="Nolan M."/>
            <person name="Ohm R."/>
            <person name="Pangilinan J."/>
            <person name="Park H.-J."/>
            <person name="Ramirez L."/>
            <person name="Alfaro M."/>
            <person name="Sun H."/>
            <person name="Tritt A."/>
            <person name="Yoshinaga Y."/>
            <person name="Zwiers L.-H."/>
            <person name="Turgeon B."/>
            <person name="Goodwin S."/>
            <person name="Spatafora J."/>
            <person name="Crous P."/>
            <person name="Grigoriev I."/>
        </authorList>
    </citation>
    <scope>NUCLEOTIDE SEQUENCE</scope>
    <source>
        <strain evidence="11">CBS 115976</strain>
    </source>
</reference>
<dbReference type="InterPro" id="IPR051523">
    <property type="entry name" value="KISH_domain"/>
</dbReference>
<keyword evidence="8 10" id="KW-0472">Membrane</keyword>